<evidence type="ECO:0000256" key="6">
    <source>
        <dbReference type="ARBA" id="ARBA00022842"/>
    </source>
</evidence>
<accession>A0A9X2TUN4</accession>
<keyword evidence="6 8" id="KW-0460">Magnesium</keyword>
<dbReference type="Proteomes" id="UP001155034">
    <property type="component" value="Unassembled WGS sequence"/>
</dbReference>
<evidence type="ECO:0000313" key="11">
    <source>
        <dbReference type="EMBL" id="MCS3950658.1"/>
    </source>
</evidence>
<comment type="cofactor">
    <cofactor evidence="1 8">
        <name>Mg(2+)</name>
        <dbReference type="ChEBI" id="CHEBI:18420"/>
    </cofactor>
</comment>
<dbReference type="EMBL" id="JANUBL010000002">
    <property type="protein sequence ID" value="MCS4121232.1"/>
    <property type="molecule type" value="Genomic_DNA"/>
</dbReference>
<evidence type="ECO:0000256" key="7">
    <source>
        <dbReference type="ARBA" id="ARBA00033711"/>
    </source>
</evidence>
<dbReference type="RefSeq" id="WP_013062096.1">
    <property type="nucleotide sequence ID" value="NZ_CALTRV010000001.1"/>
</dbReference>
<dbReference type="GO" id="GO:0000287">
    <property type="term" value="F:magnesium ion binding"/>
    <property type="evidence" value="ECO:0007669"/>
    <property type="project" value="UniProtKB-UniRule"/>
</dbReference>
<dbReference type="Pfam" id="PF04029">
    <property type="entry name" value="2-ph_phosp"/>
    <property type="match status" value="1"/>
</dbReference>
<dbReference type="Proteomes" id="UP001155144">
    <property type="component" value="Unassembled WGS sequence"/>
</dbReference>
<dbReference type="GO" id="GO:0050532">
    <property type="term" value="F:2-phosphosulfolactate phosphatase activity"/>
    <property type="evidence" value="ECO:0007669"/>
    <property type="project" value="UniProtKB-UniRule"/>
</dbReference>
<evidence type="ECO:0000313" key="10">
    <source>
        <dbReference type="EMBL" id="MCS3865528.1"/>
    </source>
</evidence>
<reference evidence="9" key="1">
    <citation type="submission" date="2022-08" db="EMBL/GenBank/DDBJ databases">
        <title>Genomic Encyclopedia of Type Strains, Phase V (KMG-V): Genome sequencing to study the core and pangenomes of soil and plant-associated prokaryotes.</title>
        <authorList>
            <person name="Whitman W."/>
        </authorList>
    </citation>
    <scope>NUCLEOTIDE SEQUENCE</scope>
    <source>
        <strain evidence="9">0</strain>
        <strain evidence="10">SP2016B</strain>
        <strain evidence="11">SP2017</strain>
        <strain evidence="12">SP3012</strain>
        <strain evidence="13">SP3026</strain>
    </source>
</reference>
<dbReference type="EMBL" id="JANUBB010000002">
    <property type="protein sequence ID" value="MCS3950658.1"/>
    <property type="molecule type" value="Genomic_DNA"/>
</dbReference>
<dbReference type="GeneID" id="83728536"/>
<dbReference type="InterPro" id="IPR005238">
    <property type="entry name" value="ComB-like"/>
</dbReference>
<sequence length="245" mass="27051">MDAEVFLTHSNVSEGDVQDRTVIVIDVLRACSTIVTALERGARAVMPVTDMAQAGKIASNLDPDMYRLGGERNGEKIEGYHLGNSPDEYTHDVVQGRDIILNTSNGTQALEQTKEADTLVAACFLNAERVVDFVRRTADAVTIVCAGRQNRLALEDTLCAGLLLDRLWDGDEPYPVTDSAHTAYTLYHTDRDDLGNALRGANHAEWLANQDRGADLDYCFRIDSVPVLPYYTENRLLLYEDVVSA</sequence>
<dbReference type="EMBL" id="JANTYZ010000005">
    <property type="protein sequence ID" value="MCS3865528.1"/>
    <property type="molecule type" value="Genomic_DNA"/>
</dbReference>
<dbReference type="FunFam" id="3.90.1560.10:FF:000001">
    <property type="entry name" value="Probable 2-phosphosulfolactate phosphatase"/>
    <property type="match status" value="1"/>
</dbReference>
<evidence type="ECO:0000313" key="14">
    <source>
        <dbReference type="Proteomes" id="UP001155027"/>
    </source>
</evidence>
<dbReference type="EC" id="3.1.3.71" evidence="3 8"/>
<dbReference type="SUPFAM" id="SSF142823">
    <property type="entry name" value="ComB-like"/>
    <property type="match status" value="1"/>
</dbReference>
<evidence type="ECO:0000313" key="13">
    <source>
        <dbReference type="EMBL" id="MCS4121232.1"/>
    </source>
</evidence>
<evidence type="ECO:0000256" key="4">
    <source>
        <dbReference type="ARBA" id="ARBA00021948"/>
    </source>
</evidence>
<dbReference type="AlphaFoldDB" id="A0A9X2TUN4"/>
<dbReference type="Proteomes" id="UP001155010">
    <property type="component" value="Unassembled WGS sequence"/>
</dbReference>
<name>A0A9X2TUN4_9BACT</name>
<keyword evidence="5 8" id="KW-0378">Hydrolase</keyword>
<evidence type="ECO:0000256" key="2">
    <source>
        <dbReference type="ARBA" id="ARBA00009997"/>
    </source>
</evidence>
<comment type="caution">
    <text evidence="9">The sequence shown here is derived from an EMBL/GenBank/DDBJ whole genome shotgun (WGS) entry which is preliminary data.</text>
</comment>
<evidence type="ECO:0000256" key="3">
    <source>
        <dbReference type="ARBA" id="ARBA00012953"/>
    </source>
</evidence>
<evidence type="ECO:0000256" key="8">
    <source>
        <dbReference type="HAMAP-Rule" id="MF_00490"/>
    </source>
</evidence>
<evidence type="ECO:0000256" key="1">
    <source>
        <dbReference type="ARBA" id="ARBA00001946"/>
    </source>
</evidence>
<dbReference type="EMBL" id="JANUBF010000005">
    <property type="protein sequence ID" value="MCS4035907.1"/>
    <property type="molecule type" value="Genomic_DNA"/>
</dbReference>
<comment type="catalytic activity">
    <reaction evidence="7 8">
        <text>(2R)-O-phospho-3-sulfolactate + H2O = (2R)-3-sulfolactate + phosphate</text>
        <dbReference type="Rhea" id="RHEA:23416"/>
        <dbReference type="ChEBI" id="CHEBI:15377"/>
        <dbReference type="ChEBI" id="CHEBI:15597"/>
        <dbReference type="ChEBI" id="CHEBI:43474"/>
        <dbReference type="ChEBI" id="CHEBI:58738"/>
        <dbReference type="EC" id="3.1.3.71"/>
    </reaction>
</comment>
<dbReference type="PANTHER" id="PTHR37311">
    <property type="entry name" value="2-PHOSPHOSULFOLACTATE PHOSPHATASE-RELATED"/>
    <property type="match status" value="1"/>
</dbReference>
<evidence type="ECO:0000313" key="12">
    <source>
        <dbReference type="EMBL" id="MCS4035907.1"/>
    </source>
</evidence>
<dbReference type="Proteomes" id="UP001155040">
    <property type="component" value="Unassembled WGS sequence"/>
</dbReference>
<comment type="similarity">
    <text evidence="2 8">Belongs to the ComB family.</text>
</comment>
<dbReference type="Proteomes" id="UP001155027">
    <property type="component" value="Unassembled WGS sequence"/>
</dbReference>
<protein>
    <recommendedName>
        <fullName evidence="4 8">Probable 2-phosphosulfolactate phosphatase</fullName>
        <ecNumber evidence="3 8">3.1.3.71</ecNumber>
    </recommendedName>
</protein>
<dbReference type="HAMAP" id="MF_00490">
    <property type="entry name" value="ComB"/>
    <property type="match status" value="1"/>
</dbReference>
<dbReference type="GO" id="GO:0050545">
    <property type="term" value="F:sulfopyruvate decarboxylase activity"/>
    <property type="evidence" value="ECO:0007669"/>
    <property type="project" value="TreeGrafter"/>
</dbReference>
<organism evidence="9 14">
    <name type="scientific">Salinibacter ruber</name>
    <dbReference type="NCBI Taxonomy" id="146919"/>
    <lineage>
        <taxon>Bacteria</taxon>
        <taxon>Pseudomonadati</taxon>
        <taxon>Rhodothermota</taxon>
        <taxon>Rhodothermia</taxon>
        <taxon>Rhodothermales</taxon>
        <taxon>Salinibacteraceae</taxon>
        <taxon>Salinibacter</taxon>
    </lineage>
</organism>
<evidence type="ECO:0000313" key="9">
    <source>
        <dbReference type="EMBL" id="MCS3676933.1"/>
    </source>
</evidence>
<gene>
    <name evidence="8" type="primary">comB</name>
    <name evidence="13" type="ORF">GGP45_001574</name>
    <name evidence="9" type="ORF">GGP71_000840</name>
    <name evidence="10" type="ORF">GGP82_002086</name>
    <name evidence="11" type="ORF">GGP83_000592</name>
    <name evidence="12" type="ORF">GGQ01_000958</name>
</gene>
<dbReference type="Gene3D" id="3.90.1560.10">
    <property type="entry name" value="ComB-like"/>
    <property type="match status" value="1"/>
</dbReference>
<dbReference type="EMBL" id="JANUAU010000002">
    <property type="protein sequence ID" value="MCS3676933.1"/>
    <property type="molecule type" value="Genomic_DNA"/>
</dbReference>
<dbReference type="InterPro" id="IPR036702">
    <property type="entry name" value="ComB-like_sf"/>
</dbReference>
<dbReference type="PANTHER" id="PTHR37311:SF1">
    <property type="entry name" value="2-PHOSPHOSULFOLACTATE PHOSPHATASE-RELATED"/>
    <property type="match status" value="1"/>
</dbReference>
<proteinExistence type="inferred from homology"/>
<evidence type="ECO:0000256" key="5">
    <source>
        <dbReference type="ARBA" id="ARBA00022801"/>
    </source>
</evidence>